<feature type="non-terminal residue" evidence="1">
    <location>
        <position position="862"/>
    </location>
</feature>
<sequence length="862" mass="94843">MGEAFDLEKAERLYQMATGGNLPNPKYLDELLAYIQRYPQWLLKEFVPKASEAVDVTIETIRSDAEEEMLLFMSLMAVWGFSVLEEAALWEAELLLQSDPETLRNIHKKYDAGGVRVGNGDGKDEGGSKGYPDKYIRYTNKLLEAAKTIFGMEEEVPSTVMRRTLQALTSILSPTLQVCAKYHDHESFSQLYKDILTASDLVYESAKRARDAPVLAHMIKFVATELVLYSIPLGTSASIARAPRGPSSDVPSSILPVRDNENEAVPVNAGATDEPQFSPNSVAKDHPFISRESLSTREGRALRTIIAMIPTAKSSKDSSAIFTTSLLSNIGFILRARPQYTPRIMALIPKWYNRISALSLPAKPAKKGTLTAIKQRWTMKAIGFETFQLFRSPALRAFSSDIEHALKQMNTPEYQNHTSKARGIRPGGGRRDAAGGQMPSRPTTPPLAEDWYGDSWFVSMAIAHCNPDRLDLSQVTEAIVETLRSVPDAEFSETLTDRLPRLERLHPAQPPAWQRQLRQKQLPSLLVPPTTDLRSSGLVRKRVEEEAEDEDEDTLQDRLAEEAKKVKIDPAWRGEAVGAQAVETEMQAEYPTIGPATIPDGGEFADRTAVAAPAAIDAADVVIIKSEGDTGTALVPTSMEVEEKGKKEEAAEGAHPLTLKALAVTHGDKFNLPSLRLLDHSTAAQLREQATSRVLKAGPALFRHILHTDAPDAEAGLTQHLVARPADLGTLVHTSKDSGGHAACTNQDMIADWTLIISRAITTLGLSSMAASKAMSCGDTECREEGCEDGGDHAFTVESLVAKVMKYVEESPRSRFEIAMTLFYELWHRIGTLDRLIEQRRRKGDGDGVRVAQELLDALRAT</sequence>
<dbReference type="Proteomes" id="UP001145114">
    <property type="component" value="Unassembled WGS sequence"/>
</dbReference>
<protein>
    <submittedName>
        <fullName evidence="1">Uncharacterized protein</fullName>
    </submittedName>
</protein>
<dbReference type="EMBL" id="JAMZIH010000132">
    <property type="protein sequence ID" value="KAJ1679888.1"/>
    <property type="molecule type" value="Genomic_DNA"/>
</dbReference>
<evidence type="ECO:0000313" key="1">
    <source>
        <dbReference type="EMBL" id="KAJ1679888.1"/>
    </source>
</evidence>
<accession>A0ACC1HTK8</accession>
<organism evidence="1 2">
    <name type="scientific">Spiromyces aspiralis</name>
    <dbReference type="NCBI Taxonomy" id="68401"/>
    <lineage>
        <taxon>Eukaryota</taxon>
        <taxon>Fungi</taxon>
        <taxon>Fungi incertae sedis</taxon>
        <taxon>Zoopagomycota</taxon>
        <taxon>Kickxellomycotina</taxon>
        <taxon>Kickxellomycetes</taxon>
        <taxon>Kickxellales</taxon>
        <taxon>Kickxellaceae</taxon>
        <taxon>Spiromyces</taxon>
    </lineage>
</organism>
<proteinExistence type="predicted"/>
<reference evidence="1" key="1">
    <citation type="submission" date="2022-06" db="EMBL/GenBank/DDBJ databases">
        <title>Phylogenomic reconstructions and comparative analyses of Kickxellomycotina fungi.</title>
        <authorList>
            <person name="Reynolds N.K."/>
            <person name="Stajich J.E."/>
            <person name="Barry K."/>
            <person name="Grigoriev I.V."/>
            <person name="Crous P."/>
            <person name="Smith M.E."/>
        </authorList>
    </citation>
    <scope>NUCLEOTIDE SEQUENCE</scope>
    <source>
        <strain evidence="1">RSA 2271</strain>
    </source>
</reference>
<gene>
    <name evidence="1" type="ORF">EV182_001122</name>
</gene>
<name>A0ACC1HTK8_9FUNG</name>
<comment type="caution">
    <text evidence="1">The sequence shown here is derived from an EMBL/GenBank/DDBJ whole genome shotgun (WGS) entry which is preliminary data.</text>
</comment>
<keyword evidence="2" id="KW-1185">Reference proteome</keyword>
<evidence type="ECO:0000313" key="2">
    <source>
        <dbReference type="Proteomes" id="UP001145114"/>
    </source>
</evidence>